<reference evidence="2 3" key="1">
    <citation type="journal article" date="2012" name="J. Bacteriol.">
        <title>Genome sequence of an alkane-degrading bacterium, Alcanivorax pacificus type strain W11-5, isolated from deep sea sediment.</title>
        <authorList>
            <person name="Lai Q."/>
            <person name="Shao Z."/>
        </authorList>
    </citation>
    <scope>NUCLEOTIDE SEQUENCE [LARGE SCALE GENOMIC DNA]</scope>
    <source>
        <strain evidence="2 3">W11-5</strain>
    </source>
</reference>
<organism evidence="2 3">
    <name type="scientific">Isoalcanivorax pacificus W11-5</name>
    <dbReference type="NCBI Taxonomy" id="391936"/>
    <lineage>
        <taxon>Bacteria</taxon>
        <taxon>Pseudomonadati</taxon>
        <taxon>Pseudomonadota</taxon>
        <taxon>Gammaproteobacteria</taxon>
        <taxon>Oceanospirillales</taxon>
        <taxon>Alcanivoracaceae</taxon>
        <taxon>Isoalcanivorax</taxon>
    </lineage>
</organism>
<dbReference type="EMBL" id="CP004387">
    <property type="protein sequence ID" value="AJD49668.1"/>
    <property type="molecule type" value="Genomic_DNA"/>
</dbReference>
<dbReference type="HOGENOM" id="CLU_2271433_0_0_6"/>
<evidence type="ECO:0000313" key="3">
    <source>
        <dbReference type="Proteomes" id="UP000006764"/>
    </source>
</evidence>
<keyword evidence="1" id="KW-0732">Signal</keyword>
<feature type="chain" id="PRO_5002097794" evidence="1">
    <location>
        <begin position="24"/>
        <end position="102"/>
    </location>
</feature>
<feature type="signal peptide" evidence="1">
    <location>
        <begin position="1"/>
        <end position="23"/>
    </location>
</feature>
<dbReference type="RefSeq" id="WP_008733237.1">
    <property type="nucleotide sequence ID" value="NZ_CP004387.1"/>
</dbReference>
<evidence type="ECO:0000313" key="2">
    <source>
        <dbReference type="EMBL" id="AJD49668.1"/>
    </source>
</evidence>
<proteinExistence type="predicted"/>
<keyword evidence="3" id="KW-1185">Reference proteome</keyword>
<dbReference type="OrthoDB" id="9889865at2"/>
<dbReference type="KEGG" id="apac:S7S_16280"/>
<name>A0A0B4XT33_9GAMM</name>
<dbReference type="AlphaFoldDB" id="A0A0B4XT33"/>
<accession>A0A0B4XT33</accession>
<protein>
    <submittedName>
        <fullName evidence="2">Uncharacterized protein</fullName>
    </submittedName>
</protein>
<gene>
    <name evidence="2" type="ORF">S7S_16280</name>
</gene>
<evidence type="ECO:0000256" key="1">
    <source>
        <dbReference type="SAM" id="SignalP"/>
    </source>
</evidence>
<dbReference type="Proteomes" id="UP000006764">
    <property type="component" value="Chromosome"/>
</dbReference>
<sequence>MQRTLWHHLLLAGLLSMTSLAHSAEPAVTEAPTEPAALVSVDNELAVTVSTGNEALDETANLLMRCTERNAALEACGGGLRGMACRKALEVGRYKNLECPEM</sequence>